<dbReference type="EMBL" id="NEXX01000009">
    <property type="protein sequence ID" value="OUY05529.1"/>
    <property type="molecule type" value="Genomic_DNA"/>
</dbReference>
<evidence type="ECO:0000256" key="2">
    <source>
        <dbReference type="ARBA" id="ARBA00023125"/>
    </source>
</evidence>
<dbReference type="PROSITE" id="PS51077">
    <property type="entry name" value="HTH_ICLR"/>
    <property type="match status" value="1"/>
</dbReference>
<accession>A0A1Z9YTP5</accession>
<dbReference type="GO" id="GO:0045892">
    <property type="term" value="P:negative regulation of DNA-templated transcription"/>
    <property type="evidence" value="ECO:0007669"/>
    <property type="project" value="TreeGrafter"/>
</dbReference>
<evidence type="ECO:0000256" key="1">
    <source>
        <dbReference type="ARBA" id="ARBA00023015"/>
    </source>
</evidence>
<evidence type="ECO:0000256" key="5">
    <source>
        <dbReference type="ARBA" id="ARBA00042627"/>
    </source>
</evidence>
<dbReference type="GO" id="GO:0003677">
    <property type="term" value="F:DNA binding"/>
    <property type="evidence" value="ECO:0007669"/>
    <property type="project" value="UniProtKB-KW"/>
</dbReference>
<reference evidence="8 9" key="1">
    <citation type="submission" date="2017-05" db="EMBL/GenBank/DDBJ databases">
        <title>Acinetobacter populi ANC 5415 (= PBJ7), whole genome shotgun sequencing project.</title>
        <authorList>
            <person name="Nemec A."/>
            <person name="Radolfova-Krizova L."/>
        </authorList>
    </citation>
    <scope>NUCLEOTIDE SEQUENCE [LARGE SCALE GENOMIC DNA]</scope>
    <source>
        <strain evidence="8 9">PBJ7</strain>
    </source>
</reference>
<keyword evidence="2" id="KW-0238">DNA-binding</keyword>
<dbReference type="SUPFAM" id="SSF55781">
    <property type="entry name" value="GAF domain-like"/>
    <property type="match status" value="1"/>
</dbReference>
<evidence type="ECO:0000313" key="9">
    <source>
        <dbReference type="Proteomes" id="UP000196536"/>
    </source>
</evidence>
<dbReference type="InterPro" id="IPR050707">
    <property type="entry name" value="HTH_MetabolicPath_Reg"/>
</dbReference>
<protein>
    <recommendedName>
        <fullName evidence="4">HTH-type transcriptional repressor AllR</fullName>
    </recommendedName>
    <alternativeName>
        <fullName evidence="5">Negative regulator of allantoin and glyoxylate utilization operons</fullName>
    </alternativeName>
</protein>
<keyword evidence="9" id="KW-1185">Reference proteome</keyword>
<dbReference type="SUPFAM" id="SSF46785">
    <property type="entry name" value="Winged helix' DNA-binding domain"/>
    <property type="match status" value="1"/>
</dbReference>
<dbReference type="AlphaFoldDB" id="A0A1Z9YTP5"/>
<dbReference type="Proteomes" id="UP000196536">
    <property type="component" value="Unassembled WGS sequence"/>
</dbReference>
<dbReference type="PROSITE" id="PS51078">
    <property type="entry name" value="ICLR_ED"/>
    <property type="match status" value="1"/>
</dbReference>
<dbReference type="InterPro" id="IPR036388">
    <property type="entry name" value="WH-like_DNA-bd_sf"/>
</dbReference>
<feature type="domain" description="IclR-ED" evidence="7">
    <location>
        <begin position="71"/>
        <end position="254"/>
    </location>
</feature>
<evidence type="ECO:0000259" key="7">
    <source>
        <dbReference type="PROSITE" id="PS51078"/>
    </source>
</evidence>
<sequence length="264" mass="29654">MDHESKRKGSSITRVLEILDTLAQSPYPLSPADLAIALDIPKPSIHRLLNTLDKEGYVQLDSYGGFTVGNKIHNLILNVWKSAPLKIERMSILEQLSNTIGETCGIAVMYDNHMAYTDRVQTNWPLQIYLPVGSKVPLWCTSSGKLFLSSLEHEQRNRILKSLPIQKMTNNTIIDLSHLNKNMDQIAQQQFSTDNEEFIAGMVAMSVPIVDSQQDLIACLYTHAPTVRKSLDNLLEFETTLRSAAQELSLLIQSIQAHKQIKAE</sequence>
<keyword evidence="3" id="KW-0804">Transcription</keyword>
<keyword evidence="1" id="KW-0805">Transcription regulation</keyword>
<gene>
    <name evidence="8" type="ORF">CAP51_16930</name>
</gene>
<dbReference type="PANTHER" id="PTHR30136">
    <property type="entry name" value="HELIX-TURN-HELIX TRANSCRIPTIONAL REGULATOR, ICLR FAMILY"/>
    <property type="match status" value="1"/>
</dbReference>
<dbReference type="InterPro" id="IPR014757">
    <property type="entry name" value="Tscrpt_reg_IclR_C"/>
</dbReference>
<comment type="caution">
    <text evidence="8">The sequence shown here is derived from an EMBL/GenBank/DDBJ whole genome shotgun (WGS) entry which is preliminary data.</text>
</comment>
<evidence type="ECO:0000259" key="6">
    <source>
        <dbReference type="PROSITE" id="PS51077"/>
    </source>
</evidence>
<dbReference type="InterPro" id="IPR036390">
    <property type="entry name" value="WH_DNA-bd_sf"/>
</dbReference>
<dbReference type="PANTHER" id="PTHR30136:SF24">
    <property type="entry name" value="HTH-TYPE TRANSCRIPTIONAL REPRESSOR ALLR"/>
    <property type="match status" value="1"/>
</dbReference>
<dbReference type="Gene3D" id="3.30.450.40">
    <property type="match status" value="1"/>
</dbReference>
<evidence type="ECO:0000256" key="4">
    <source>
        <dbReference type="ARBA" id="ARBA00040379"/>
    </source>
</evidence>
<name>A0A1Z9YTP5_9GAMM</name>
<dbReference type="Pfam" id="PF01614">
    <property type="entry name" value="IclR_C"/>
    <property type="match status" value="1"/>
</dbReference>
<organism evidence="8 9">
    <name type="scientific">Acinetobacter populi</name>
    <dbReference type="NCBI Taxonomy" id="1582270"/>
    <lineage>
        <taxon>Bacteria</taxon>
        <taxon>Pseudomonadati</taxon>
        <taxon>Pseudomonadota</taxon>
        <taxon>Gammaproteobacteria</taxon>
        <taxon>Moraxellales</taxon>
        <taxon>Moraxellaceae</taxon>
        <taxon>Acinetobacter</taxon>
    </lineage>
</organism>
<evidence type="ECO:0000313" key="8">
    <source>
        <dbReference type="EMBL" id="OUY05529.1"/>
    </source>
</evidence>
<proteinExistence type="predicted"/>
<dbReference type="InterPro" id="IPR005471">
    <property type="entry name" value="Tscrpt_reg_IclR_N"/>
</dbReference>
<evidence type="ECO:0000256" key="3">
    <source>
        <dbReference type="ARBA" id="ARBA00023163"/>
    </source>
</evidence>
<dbReference type="Gene3D" id="1.10.10.10">
    <property type="entry name" value="Winged helix-like DNA-binding domain superfamily/Winged helix DNA-binding domain"/>
    <property type="match status" value="1"/>
</dbReference>
<dbReference type="InterPro" id="IPR029016">
    <property type="entry name" value="GAF-like_dom_sf"/>
</dbReference>
<feature type="domain" description="HTH iclR-type" evidence="6">
    <location>
        <begin position="9"/>
        <end position="70"/>
    </location>
</feature>
<dbReference type="SMART" id="SM00346">
    <property type="entry name" value="HTH_ICLR"/>
    <property type="match status" value="1"/>
</dbReference>
<dbReference type="GO" id="GO:0003700">
    <property type="term" value="F:DNA-binding transcription factor activity"/>
    <property type="evidence" value="ECO:0007669"/>
    <property type="project" value="TreeGrafter"/>
</dbReference>
<dbReference type="OrthoDB" id="9807558at2"/>
<dbReference type="RefSeq" id="WP_087621945.1">
    <property type="nucleotide sequence ID" value="NZ_NEXX01000009.1"/>
</dbReference>
<dbReference type="Pfam" id="PF09339">
    <property type="entry name" value="HTH_IclR"/>
    <property type="match status" value="1"/>
</dbReference>